<organism evidence="1">
    <name type="scientific">Proboscia inermis</name>
    <dbReference type="NCBI Taxonomy" id="420281"/>
    <lineage>
        <taxon>Eukaryota</taxon>
        <taxon>Sar</taxon>
        <taxon>Stramenopiles</taxon>
        <taxon>Ochrophyta</taxon>
        <taxon>Bacillariophyta</taxon>
        <taxon>Coscinodiscophyceae</taxon>
        <taxon>Rhizosoleniophycidae</taxon>
        <taxon>Rhizosoleniales</taxon>
        <taxon>Rhizosoleniaceae</taxon>
        <taxon>Proboscia</taxon>
    </lineage>
</organism>
<dbReference type="AlphaFoldDB" id="A0A7S0GBI8"/>
<evidence type="ECO:0000313" key="1">
    <source>
        <dbReference type="EMBL" id="CAD8409900.1"/>
    </source>
</evidence>
<name>A0A7S0GBI8_9STRA</name>
<dbReference type="SUPFAM" id="SSF55961">
    <property type="entry name" value="Bet v1-like"/>
    <property type="match status" value="1"/>
</dbReference>
<evidence type="ECO:0008006" key="2">
    <source>
        <dbReference type="Google" id="ProtNLM"/>
    </source>
</evidence>
<protein>
    <recommendedName>
        <fullName evidence="2">START domain-containing protein</fullName>
    </recommendedName>
</protein>
<reference evidence="1" key="1">
    <citation type="submission" date="2021-01" db="EMBL/GenBank/DDBJ databases">
        <authorList>
            <person name="Corre E."/>
            <person name="Pelletier E."/>
            <person name="Niang G."/>
            <person name="Scheremetjew M."/>
            <person name="Finn R."/>
            <person name="Kale V."/>
            <person name="Holt S."/>
            <person name="Cochrane G."/>
            <person name="Meng A."/>
            <person name="Brown T."/>
            <person name="Cohen L."/>
        </authorList>
    </citation>
    <scope>NUCLEOTIDE SEQUENCE</scope>
    <source>
        <strain evidence="1">CCAP1064/1</strain>
    </source>
</reference>
<sequence>MLSMAEAKLIPNRQPDGFKGFLENFNEAFAQVDPMVKEVRQLEKDTHREGVKAFLKFPYPVADRMMVHFKYLRMNRNKDEHMMILSERGNQHLLDQHSDAEETKKYVLGRVFLCAYWVRPVHDEQNKIIGSNIRYIFNGDVGGSLPKWVQSQVGPKNALDSLRGFIGYKK</sequence>
<proteinExistence type="predicted"/>
<dbReference type="InterPro" id="IPR023393">
    <property type="entry name" value="START-like_dom_sf"/>
</dbReference>
<accession>A0A7S0GBI8</accession>
<gene>
    <name evidence="1" type="ORF">PINE0816_LOCUS6023</name>
</gene>
<dbReference type="EMBL" id="HBEL01012582">
    <property type="protein sequence ID" value="CAD8409900.1"/>
    <property type="molecule type" value="Transcribed_RNA"/>
</dbReference>
<dbReference type="Gene3D" id="3.30.530.20">
    <property type="match status" value="1"/>
</dbReference>